<keyword evidence="4" id="KW-1185">Reference proteome</keyword>
<accession>A0ABS0J5X5</accession>
<dbReference type="SUPFAM" id="SSF109604">
    <property type="entry name" value="HD-domain/PDEase-like"/>
    <property type="match status" value="1"/>
</dbReference>
<reference evidence="3 4" key="1">
    <citation type="submission" date="2019-08" db="EMBL/GenBank/DDBJ databases">
        <authorList>
            <person name="Luo N."/>
        </authorList>
    </citation>
    <scope>NUCLEOTIDE SEQUENCE [LARGE SCALE GENOMIC DNA]</scope>
    <source>
        <strain evidence="3 4">NCIMB 9442</strain>
    </source>
</reference>
<evidence type="ECO:0000259" key="1">
    <source>
        <dbReference type="PROSITE" id="PS51831"/>
    </source>
</evidence>
<organism evidence="3 4">
    <name type="scientific">Nitratidesulfovibrio oxamicus</name>
    <dbReference type="NCBI Taxonomy" id="32016"/>
    <lineage>
        <taxon>Bacteria</taxon>
        <taxon>Pseudomonadati</taxon>
        <taxon>Thermodesulfobacteriota</taxon>
        <taxon>Desulfovibrionia</taxon>
        <taxon>Desulfovibrionales</taxon>
        <taxon>Desulfovibrionaceae</taxon>
        <taxon>Nitratidesulfovibrio</taxon>
    </lineage>
</organism>
<dbReference type="PROSITE" id="PS51831">
    <property type="entry name" value="HD"/>
    <property type="match status" value="1"/>
</dbReference>
<dbReference type="InterPro" id="IPR003607">
    <property type="entry name" value="HD/PDEase_dom"/>
</dbReference>
<dbReference type="Proteomes" id="UP001194469">
    <property type="component" value="Unassembled WGS sequence"/>
</dbReference>
<gene>
    <name evidence="3" type="ORF">FVW20_12815</name>
</gene>
<evidence type="ECO:0000313" key="3">
    <source>
        <dbReference type="EMBL" id="MBG3877868.1"/>
    </source>
</evidence>
<feature type="domain" description="HD-GYP" evidence="2">
    <location>
        <begin position="140"/>
        <end position="336"/>
    </location>
</feature>
<dbReference type="RefSeq" id="WP_196609921.1">
    <property type="nucleotide sequence ID" value="NZ_VRYY01000398.1"/>
</dbReference>
<dbReference type="InterPro" id="IPR037522">
    <property type="entry name" value="HD_GYP_dom"/>
</dbReference>
<protein>
    <submittedName>
        <fullName evidence="3">HD-GYP domain-containing protein</fullName>
    </submittedName>
</protein>
<dbReference type="Gene3D" id="1.10.3210.10">
    <property type="entry name" value="Hypothetical protein af1432"/>
    <property type="match status" value="1"/>
</dbReference>
<sequence>MLKKISTRDLKPGMYVVDMGLSWLENPYLYSQVGVVGSEGDVLRIQREGFMEVFVDTRRSLGGDGTDGLSDEEAISAELARDLGDEDPLAPTVPLAEEMPLARALYDDSVGFARKAMEVMRQDGFVDVQAAQPMVEGILTSVTRNASALLGLSKLRSVDEYTYTHCINVAVLAVVFGRHLGFGDITLSRVGLAGLFHDLGKARVPDTILNSPRRLTPEEFNVMKRHPELGWEQVRDNPAVYDEVLTGMLEHHEKYNGLGYPRGLKGEEISIIARILAVVDVYDALTSRRVYKAAMLPHKALGLMYGMRGQDFHPGFVERFIRCLGIYPVGSVVELNTGQRGVVSKGNAREPLLPEVIVVRDPKGRPAQYRRLDLSGQAAVKVVACLDPRDAGIDPGQVLGVS</sequence>
<dbReference type="EMBL" id="VRYY01000398">
    <property type="protein sequence ID" value="MBG3877868.1"/>
    <property type="molecule type" value="Genomic_DNA"/>
</dbReference>
<feature type="domain" description="HD" evidence="1">
    <location>
        <begin position="162"/>
        <end position="285"/>
    </location>
</feature>
<proteinExistence type="predicted"/>
<dbReference type="SMART" id="SM00471">
    <property type="entry name" value="HDc"/>
    <property type="match status" value="1"/>
</dbReference>
<dbReference type="PROSITE" id="PS51832">
    <property type="entry name" value="HD_GYP"/>
    <property type="match status" value="1"/>
</dbReference>
<evidence type="ECO:0000259" key="2">
    <source>
        <dbReference type="PROSITE" id="PS51832"/>
    </source>
</evidence>
<comment type="caution">
    <text evidence="3">The sequence shown here is derived from an EMBL/GenBank/DDBJ whole genome shotgun (WGS) entry which is preliminary data.</text>
</comment>
<evidence type="ECO:0000313" key="4">
    <source>
        <dbReference type="Proteomes" id="UP001194469"/>
    </source>
</evidence>
<dbReference type="PANTHER" id="PTHR43155:SF2">
    <property type="entry name" value="CYCLIC DI-GMP PHOSPHODIESTERASE PA4108"/>
    <property type="match status" value="1"/>
</dbReference>
<name>A0ABS0J5X5_9BACT</name>
<dbReference type="CDD" id="cd00077">
    <property type="entry name" value="HDc"/>
    <property type="match status" value="1"/>
</dbReference>
<dbReference type="InterPro" id="IPR006674">
    <property type="entry name" value="HD_domain"/>
</dbReference>
<dbReference type="Pfam" id="PF11871">
    <property type="entry name" value="DUF3391"/>
    <property type="match status" value="1"/>
</dbReference>
<dbReference type="InterPro" id="IPR021812">
    <property type="entry name" value="DUF3391"/>
</dbReference>
<dbReference type="PANTHER" id="PTHR43155">
    <property type="entry name" value="CYCLIC DI-GMP PHOSPHODIESTERASE PA4108-RELATED"/>
    <property type="match status" value="1"/>
</dbReference>
<dbReference type="Pfam" id="PF13487">
    <property type="entry name" value="HD_5"/>
    <property type="match status" value="1"/>
</dbReference>